<evidence type="ECO:0000313" key="3">
    <source>
        <dbReference type="EMBL" id="MDT0499074.1"/>
    </source>
</evidence>
<dbReference type="PANTHER" id="PTHR46889">
    <property type="entry name" value="TRANSPOSASE INSF FOR INSERTION SEQUENCE IS3B-RELATED"/>
    <property type="match status" value="1"/>
</dbReference>
<keyword evidence="4" id="KW-1185">Reference proteome</keyword>
<gene>
    <name evidence="3" type="ORF">RM530_17155</name>
</gene>
<dbReference type="InterPro" id="IPR012337">
    <property type="entry name" value="RNaseH-like_sf"/>
</dbReference>
<comment type="caution">
    <text evidence="3">The sequence shown here is derived from an EMBL/GenBank/DDBJ whole genome shotgun (WGS) entry which is preliminary data.</text>
</comment>
<dbReference type="InterPro" id="IPR001584">
    <property type="entry name" value="Integrase_cat-core"/>
</dbReference>
<dbReference type="Proteomes" id="UP001254608">
    <property type="component" value="Unassembled WGS sequence"/>
</dbReference>
<proteinExistence type="predicted"/>
<dbReference type="Pfam" id="PF13683">
    <property type="entry name" value="rve_3"/>
    <property type="match status" value="1"/>
</dbReference>
<dbReference type="PANTHER" id="PTHR46889:SF4">
    <property type="entry name" value="TRANSPOSASE INSO FOR INSERTION SEQUENCE ELEMENT IS911B-RELATED"/>
    <property type="match status" value="1"/>
</dbReference>
<dbReference type="RefSeq" id="WP_311366484.1">
    <property type="nucleotide sequence ID" value="NZ_JAVRIC010000035.1"/>
</dbReference>
<evidence type="ECO:0000256" key="1">
    <source>
        <dbReference type="SAM" id="MobiDB-lite"/>
    </source>
</evidence>
<sequence>MTPQGCYVVLDVYSRYVVGWLLSTRESAALARELVEQTALREAVPKDQLTLHADRGAPMRSKTLAELLVDLGIEASFSRPQQSNDNPYSESLFKTTKYAPDFPACFAGIDHARDVITPFFEHYNHHHRHTGIGLMTPAAVHHGHEPRITAERALTLTAAFDRHQHRFKGRVPQPPRVPDKVYINPPRENPVSSSAPVTETH</sequence>
<reference evidence="3 4" key="1">
    <citation type="submission" date="2023-09" db="EMBL/GenBank/DDBJ databases">
        <authorList>
            <person name="Rey-Velasco X."/>
        </authorList>
    </citation>
    <scope>NUCLEOTIDE SEQUENCE [LARGE SCALE GENOMIC DNA]</scope>
    <source>
        <strain evidence="3 4">W345</strain>
    </source>
</reference>
<feature type="domain" description="Integrase catalytic" evidence="2">
    <location>
        <begin position="1"/>
        <end position="145"/>
    </location>
</feature>
<feature type="compositionally biased region" description="Polar residues" evidence="1">
    <location>
        <begin position="190"/>
        <end position="201"/>
    </location>
</feature>
<dbReference type="InterPro" id="IPR050900">
    <property type="entry name" value="Transposase_IS3/IS150/IS904"/>
</dbReference>
<dbReference type="Gene3D" id="3.30.420.10">
    <property type="entry name" value="Ribonuclease H-like superfamily/Ribonuclease H"/>
    <property type="match status" value="1"/>
</dbReference>
<dbReference type="EMBL" id="JAVRIC010000035">
    <property type="protein sequence ID" value="MDT0499074.1"/>
    <property type="molecule type" value="Genomic_DNA"/>
</dbReference>
<organism evidence="3 4">
    <name type="scientific">Banduia mediterranea</name>
    <dbReference type="NCBI Taxonomy" id="3075609"/>
    <lineage>
        <taxon>Bacteria</taxon>
        <taxon>Pseudomonadati</taxon>
        <taxon>Pseudomonadota</taxon>
        <taxon>Gammaproteobacteria</taxon>
        <taxon>Nevskiales</taxon>
        <taxon>Algiphilaceae</taxon>
        <taxon>Banduia</taxon>
    </lineage>
</organism>
<dbReference type="InterPro" id="IPR036397">
    <property type="entry name" value="RNaseH_sf"/>
</dbReference>
<dbReference type="SUPFAM" id="SSF53098">
    <property type="entry name" value="Ribonuclease H-like"/>
    <property type="match status" value="1"/>
</dbReference>
<protein>
    <submittedName>
        <fullName evidence="3">Integrase core domain-containing protein</fullName>
    </submittedName>
</protein>
<dbReference type="PROSITE" id="PS50994">
    <property type="entry name" value="INTEGRASE"/>
    <property type="match status" value="1"/>
</dbReference>
<accession>A0ABU2WPA0</accession>
<evidence type="ECO:0000313" key="4">
    <source>
        <dbReference type="Proteomes" id="UP001254608"/>
    </source>
</evidence>
<evidence type="ECO:0000259" key="2">
    <source>
        <dbReference type="PROSITE" id="PS50994"/>
    </source>
</evidence>
<feature type="region of interest" description="Disordered" evidence="1">
    <location>
        <begin position="168"/>
        <end position="201"/>
    </location>
</feature>
<name>A0ABU2WPA0_9GAMM</name>